<keyword evidence="1" id="KW-0645">Protease</keyword>
<feature type="compositionally biased region" description="Basic and acidic residues" evidence="3">
    <location>
        <begin position="738"/>
        <end position="748"/>
    </location>
</feature>
<dbReference type="PROSITE" id="PS50994">
    <property type="entry name" value="INTEGRASE"/>
    <property type="match status" value="1"/>
</dbReference>
<evidence type="ECO:0000256" key="1">
    <source>
        <dbReference type="ARBA" id="ARBA00022750"/>
    </source>
</evidence>
<dbReference type="InterPro" id="IPR043502">
    <property type="entry name" value="DNA/RNA_pol_sf"/>
</dbReference>
<dbReference type="SUPFAM" id="SSF56672">
    <property type="entry name" value="DNA/RNA polymerases"/>
    <property type="match status" value="1"/>
</dbReference>
<keyword evidence="6" id="KW-1185">Reference proteome</keyword>
<dbReference type="EMBL" id="AVOT02000109">
    <property type="protein sequence ID" value="MBW0461124.1"/>
    <property type="molecule type" value="Genomic_DNA"/>
</dbReference>
<keyword evidence="1" id="KW-0378">Hydrolase</keyword>
<protein>
    <recommendedName>
        <fullName evidence="4">Integrase catalytic domain-containing protein</fullName>
    </recommendedName>
</protein>
<evidence type="ECO:0000259" key="4">
    <source>
        <dbReference type="PROSITE" id="PS50994"/>
    </source>
</evidence>
<sequence length="1263" mass="141367">MAQDLFEEKTMSCMLAFYYLRNLPTSLSFVKNNIYQEIKITKHVPTLESLLSDVELALARNPELSIPNGQALCVGERRVKCKNGKHSPKASHLGDQFFHLHPHLLKEFRERRNEDKSSKVNSSTTEITGLKSISSPRVYCISTESKRISFIKEGSGVLDSGTSHFLFKDSERFVSFTKARVALNQADGTVIYAEVFGTTAITGYKGSIINLQNLLVVANITTPLISLSPFLQKGCSLSGKGESVHLLDEDNEIILEGKLVDNVISILLGAPVSHFTKESSDVSIETSNSSEEESSCLGSTSFAPINNTCSETSIPDHSSPLIETGPPFYINNSIPSSSFQTATEFNQELFDDSQESYSLEDVSTHPSQNRLPIKSLPKGWVMDNVLDKALKDISSNLDTSNILPEGKQRFANAATYFNSSTPKTCSQAMNHLQANKWKSAIIKEISSIEENGIWKFVPLLPEANLLGSTWVFCEKEYHTGKVVRYKARLCVQGISQIEGIDYDETYALTGRLTSLGFLLSVGSFLHSDRGGEFSSTSSINKLKTLGICFEQGPPNSPETNGVAEHFNQSFLSKIRCLLSQSNIPIGYWDEAANHALLLLNHLPHKFLKMESPIDVLNSHNASLEPRIPLNRFIPFGMKVIVKSVNNQSKIHNRGESLRALTFGKYSDGLRVLDLKNGQIRISRDYSISSNIATAVVRQPESILPKAVKVTFKLPKPNSSTQESSTREPSSAISTLNQDHTESSSKEKESLVSKHYKYVPLYGKPENNISSNISSENIVEGKQSRKQPEKLLLTNVVPYAEGMKIKHEQDQWKDAMDLEFNSLMSHDTVGRNETFKVMLSMVINLDLCAYQFDVETAFLHGSMDAVIYVKQVKGYEQAGKEDWVWRLNKSLYGTKQAPRMWKEKFTDVLNTLGFYSSPSDKSLFITKEAQLMLHIHVDDGFLIGKSETEILTFLKNLNNKFKLKYKKSPTQHLGYNLTWQRQKIKINQTDLIKKLLLQNDMEECKPVRTPCNGNFLEEINNINEPINTKKFQKAIGGLNYLAQHTRPDIIFTVNQLSRFSTKPNEAHWTALKHLLRYLKGSLNINLEYTKSTMSNHFSQLTGWADADYANARDSRRSVSGNVILLFNNPISWSSKQQSVVAQSTTEAEYISMNICAKQLGWLAYVLTDLNVSISKPTLFNDNSGAIIISKQASLNANTKHIKVRYQYVQDCVMKKLLNVIQVGSEQMIADILTKPLGVQKVNIACNQLHLVDPGGVSDVRINAE</sequence>
<reference evidence="5" key="1">
    <citation type="submission" date="2021-03" db="EMBL/GenBank/DDBJ databases">
        <title>Draft genome sequence of rust myrtle Austropuccinia psidii MF-1, a brazilian biotype.</title>
        <authorList>
            <person name="Quecine M.C."/>
            <person name="Pachon D.M.R."/>
            <person name="Bonatelli M.L."/>
            <person name="Correr F.H."/>
            <person name="Franceschini L.M."/>
            <person name="Leite T.F."/>
            <person name="Margarido G.R.A."/>
            <person name="Almeida C.A."/>
            <person name="Ferrarezi J.A."/>
            <person name="Labate C.A."/>
        </authorList>
    </citation>
    <scope>NUCLEOTIDE SEQUENCE</scope>
    <source>
        <strain evidence="5">MF-1</strain>
    </source>
</reference>
<accession>A0A9Q3GBA4</accession>
<feature type="domain" description="Integrase catalytic" evidence="4">
    <location>
        <begin position="525"/>
        <end position="620"/>
    </location>
</feature>
<feature type="compositionally biased region" description="Polar residues" evidence="3">
    <location>
        <begin position="716"/>
        <end position="737"/>
    </location>
</feature>
<dbReference type="InterPro" id="IPR012337">
    <property type="entry name" value="RNaseH-like_sf"/>
</dbReference>
<dbReference type="GO" id="GO:0004190">
    <property type="term" value="F:aspartic-type endopeptidase activity"/>
    <property type="evidence" value="ECO:0007669"/>
    <property type="project" value="UniProtKB-KW"/>
</dbReference>
<dbReference type="OrthoDB" id="3344688at2759"/>
<dbReference type="GO" id="GO:0005634">
    <property type="term" value="C:nucleus"/>
    <property type="evidence" value="ECO:0007669"/>
    <property type="project" value="UniProtKB-ARBA"/>
</dbReference>
<dbReference type="InterPro" id="IPR001584">
    <property type="entry name" value="Integrase_cat-core"/>
</dbReference>
<comment type="caution">
    <text evidence="5">The sequence shown here is derived from an EMBL/GenBank/DDBJ whole genome shotgun (WGS) entry which is preliminary data.</text>
</comment>
<evidence type="ECO:0000256" key="2">
    <source>
        <dbReference type="ARBA" id="ARBA00022884"/>
    </source>
</evidence>
<dbReference type="AlphaFoldDB" id="A0A9Q3GBA4"/>
<dbReference type="CDD" id="cd09272">
    <property type="entry name" value="RNase_HI_RT_Ty1"/>
    <property type="match status" value="1"/>
</dbReference>
<feature type="region of interest" description="Disordered" evidence="3">
    <location>
        <begin position="714"/>
        <end position="748"/>
    </location>
</feature>
<dbReference type="InterPro" id="IPR013103">
    <property type="entry name" value="RVT_2"/>
</dbReference>
<evidence type="ECO:0000313" key="5">
    <source>
        <dbReference type="EMBL" id="MBW0461124.1"/>
    </source>
</evidence>
<evidence type="ECO:0000313" key="6">
    <source>
        <dbReference type="Proteomes" id="UP000765509"/>
    </source>
</evidence>
<gene>
    <name evidence="5" type="ORF">O181_000839</name>
</gene>
<dbReference type="InterPro" id="IPR036397">
    <property type="entry name" value="RNaseH_sf"/>
</dbReference>
<keyword evidence="1" id="KW-0064">Aspartyl protease</keyword>
<dbReference type="Gene3D" id="3.30.420.10">
    <property type="entry name" value="Ribonuclease H-like superfamily/Ribonuclease H"/>
    <property type="match status" value="1"/>
</dbReference>
<keyword evidence="2" id="KW-0694">RNA-binding</keyword>
<dbReference type="GO" id="GO:0015074">
    <property type="term" value="P:DNA integration"/>
    <property type="evidence" value="ECO:0007669"/>
    <property type="project" value="InterPro"/>
</dbReference>
<dbReference type="Pfam" id="PF07727">
    <property type="entry name" value="RVT_2"/>
    <property type="match status" value="2"/>
</dbReference>
<organism evidence="5 6">
    <name type="scientific">Austropuccinia psidii MF-1</name>
    <dbReference type="NCBI Taxonomy" id="1389203"/>
    <lineage>
        <taxon>Eukaryota</taxon>
        <taxon>Fungi</taxon>
        <taxon>Dikarya</taxon>
        <taxon>Basidiomycota</taxon>
        <taxon>Pucciniomycotina</taxon>
        <taxon>Pucciniomycetes</taxon>
        <taxon>Pucciniales</taxon>
        <taxon>Sphaerophragmiaceae</taxon>
        <taxon>Austropuccinia</taxon>
    </lineage>
</organism>
<dbReference type="PANTHER" id="PTHR11439:SF483">
    <property type="entry name" value="PEPTIDE SYNTHASE GLIP-LIKE, PUTATIVE (AFU_ORTHOLOGUE AFUA_3G12920)-RELATED"/>
    <property type="match status" value="1"/>
</dbReference>
<dbReference type="Proteomes" id="UP000765509">
    <property type="component" value="Unassembled WGS sequence"/>
</dbReference>
<dbReference type="Pfam" id="PF22936">
    <property type="entry name" value="Pol_BBD"/>
    <property type="match status" value="1"/>
</dbReference>
<dbReference type="GO" id="GO:0003723">
    <property type="term" value="F:RNA binding"/>
    <property type="evidence" value="ECO:0007669"/>
    <property type="project" value="UniProtKB-KW"/>
</dbReference>
<proteinExistence type="predicted"/>
<dbReference type="PANTHER" id="PTHR11439">
    <property type="entry name" value="GAG-POL-RELATED RETROTRANSPOSON"/>
    <property type="match status" value="1"/>
</dbReference>
<name>A0A9Q3GBA4_9BASI</name>
<evidence type="ECO:0000256" key="3">
    <source>
        <dbReference type="SAM" id="MobiDB-lite"/>
    </source>
</evidence>
<dbReference type="InterPro" id="IPR054722">
    <property type="entry name" value="PolX-like_BBD"/>
</dbReference>
<dbReference type="SUPFAM" id="SSF53098">
    <property type="entry name" value="Ribonuclease H-like"/>
    <property type="match status" value="1"/>
</dbReference>